<dbReference type="GO" id="GO:0016740">
    <property type="term" value="F:transferase activity"/>
    <property type="evidence" value="ECO:0007669"/>
    <property type="project" value="UniProtKB-KW"/>
</dbReference>
<evidence type="ECO:0000313" key="3">
    <source>
        <dbReference type="Proteomes" id="UP000481339"/>
    </source>
</evidence>
<dbReference type="EMBL" id="WBKA01000003">
    <property type="protein sequence ID" value="KAB1632360.1"/>
    <property type="molecule type" value="Genomic_DNA"/>
</dbReference>
<comment type="caution">
    <text evidence="2">The sequence shown here is derived from an EMBL/GenBank/DDBJ whole genome shotgun (WGS) entry which is preliminary data.</text>
</comment>
<dbReference type="PANTHER" id="PTHR43685">
    <property type="entry name" value="GLYCOSYLTRANSFERASE"/>
    <property type="match status" value="1"/>
</dbReference>
<reference evidence="2 3" key="1">
    <citation type="submission" date="2019-09" db="EMBL/GenBank/DDBJ databases">
        <title>Phylogeny of genus Pseudoclavibacter and closely related genus.</title>
        <authorList>
            <person name="Li Y."/>
        </authorList>
    </citation>
    <scope>NUCLEOTIDE SEQUENCE [LARGE SCALE GENOMIC DNA]</scope>
    <source>
        <strain evidence="2 3">JCM 16921</strain>
    </source>
</reference>
<dbReference type="Pfam" id="PF00535">
    <property type="entry name" value="Glycos_transf_2"/>
    <property type="match status" value="1"/>
</dbReference>
<dbReference type="CDD" id="cd00761">
    <property type="entry name" value="Glyco_tranf_GTA_type"/>
    <property type="match status" value="1"/>
</dbReference>
<keyword evidence="2" id="KW-0808">Transferase</keyword>
<dbReference type="Proteomes" id="UP000481339">
    <property type="component" value="Unassembled WGS sequence"/>
</dbReference>
<evidence type="ECO:0000259" key="1">
    <source>
        <dbReference type="Pfam" id="PF00535"/>
    </source>
</evidence>
<name>A0A7C8BNL9_9MICO</name>
<sequence length="290" mass="33542">MTVEVADRLPSVSLVIPAYNEEERIAACLTAATEQTQPIDEIIVVDNSSTDDTAAIVRRFQREHPDASVRLIAQNARQGVIPTRDAGFDAARGEVIGRIDADSLLAPEWARHVRHRFRDQHIDALTGPVMYYDMPFRRFGLKADDRLRKLLMRLNREYRFVFGSNMALRASAWRDIRDEVCQDEDDLFHEDIDLSIHLAEHHLFVGYEPNMVCGISARRLDARFRDYSDYVQRFRRTYRAHRCNRHLETVPQAVLYMIYPSLHGLRHLRGRHGDQPLCALPERVPVLSGR</sequence>
<gene>
    <name evidence="2" type="ORF">F8O02_04945</name>
</gene>
<evidence type="ECO:0000313" key="2">
    <source>
        <dbReference type="EMBL" id="KAB1632360.1"/>
    </source>
</evidence>
<dbReference type="RefSeq" id="WP_158036138.1">
    <property type="nucleotide sequence ID" value="NZ_JACCFX010000001.1"/>
</dbReference>
<dbReference type="InterPro" id="IPR029044">
    <property type="entry name" value="Nucleotide-diphossugar_trans"/>
</dbReference>
<organism evidence="2 3">
    <name type="scientific">Pseudoclavibacter caeni</name>
    <dbReference type="NCBI Taxonomy" id="908846"/>
    <lineage>
        <taxon>Bacteria</taxon>
        <taxon>Bacillati</taxon>
        <taxon>Actinomycetota</taxon>
        <taxon>Actinomycetes</taxon>
        <taxon>Micrococcales</taxon>
        <taxon>Microbacteriaceae</taxon>
        <taxon>Pseudoclavibacter</taxon>
    </lineage>
</organism>
<feature type="domain" description="Glycosyltransferase 2-like" evidence="1">
    <location>
        <begin position="13"/>
        <end position="173"/>
    </location>
</feature>
<dbReference type="AlphaFoldDB" id="A0A7C8BNL9"/>
<protein>
    <submittedName>
        <fullName evidence="2">Glycosyltransferase family 2 protein</fullName>
    </submittedName>
</protein>
<dbReference type="InterPro" id="IPR050834">
    <property type="entry name" value="Glycosyltransf_2"/>
</dbReference>
<dbReference type="Gene3D" id="3.90.550.10">
    <property type="entry name" value="Spore Coat Polysaccharide Biosynthesis Protein SpsA, Chain A"/>
    <property type="match status" value="1"/>
</dbReference>
<dbReference type="OrthoDB" id="9802632at2"/>
<dbReference type="PANTHER" id="PTHR43685:SF14">
    <property type="entry name" value="GLYCOSYLTRANSFERASE 2-LIKE DOMAIN-CONTAINING PROTEIN"/>
    <property type="match status" value="1"/>
</dbReference>
<accession>A0A7C8BNL9</accession>
<proteinExistence type="predicted"/>
<dbReference type="SUPFAM" id="SSF53448">
    <property type="entry name" value="Nucleotide-diphospho-sugar transferases"/>
    <property type="match status" value="1"/>
</dbReference>
<keyword evidence="3" id="KW-1185">Reference proteome</keyword>
<dbReference type="InterPro" id="IPR001173">
    <property type="entry name" value="Glyco_trans_2-like"/>
</dbReference>